<protein>
    <submittedName>
        <fullName evidence="4">Zinc-binding dehydrogenase</fullName>
    </submittedName>
</protein>
<keyword evidence="2" id="KW-0560">Oxidoreductase</keyword>
<sequence>MKALFFTEFGDADVLQYGTLPDPEVGPEDVLVKTRFIGLNFADIYRRRGHYHIEKHAPYIDGYEGIGEIVKIGSAIHNLRIGERILFVDVPFANAELVCVPAAHAIRVPAAIDNATAASVGLQGLTADFLAHDLARNRPGDPVLIHGISGGVGQLLAQILIADGVQVFGVTSNDAKRKIALELGAKAVFLRHSEWATAERGRFETVFDGIGSTLPLSLSLIRHRGKVVFYGMAGGNPPKIDPLTLLNSSKSLLTGDLWDYLTGFSEREERSRRLFAYLLNDQIKVQPPTIFPLAAGKEAHEWLASGQSTGKILLESEA</sequence>
<dbReference type="AlphaFoldDB" id="A0A7Y7QDU7"/>
<dbReference type="GO" id="GO:0035925">
    <property type="term" value="F:mRNA 3'-UTR AU-rich region binding"/>
    <property type="evidence" value="ECO:0007669"/>
    <property type="project" value="TreeGrafter"/>
</dbReference>
<evidence type="ECO:0000259" key="3">
    <source>
        <dbReference type="SMART" id="SM00829"/>
    </source>
</evidence>
<dbReference type="InterPro" id="IPR013149">
    <property type="entry name" value="ADH-like_C"/>
</dbReference>
<evidence type="ECO:0000256" key="1">
    <source>
        <dbReference type="ARBA" id="ARBA00022857"/>
    </source>
</evidence>
<reference evidence="4 5" key="1">
    <citation type="submission" date="2020-06" db="EMBL/GenBank/DDBJ databases">
        <title>Lactobacillus rhamnosus QC,genome.</title>
        <authorList>
            <person name="Yi H."/>
            <person name="Jin M."/>
        </authorList>
    </citation>
    <scope>NUCLEOTIDE SEQUENCE [LARGE SCALE GENOMIC DNA]</scope>
    <source>
        <strain evidence="4 5">QC</strain>
    </source>
</reference>
<accession>A0A7Y7QDU7</accession>
<dbReference type="Pfam" id="PF00107">
    <property type="entry name" value="ADH_zinc_N"/>
    <property type="match status" value="1"/>
</dbReference>
<dbReference type="EMBL" id="JABXWP010000002">
    <property type="protein sequence ID" value="NVO87277.1"/>
    <property type="molecule type" value="Genomic_DNA"/>
</dbReference>
<dbReference type="SUPFAM" id="SSF50129">
    <property type="entry name" value="GroES-like"/>
    <property type="match status" value="1"/>
</dbReference>
<proteinExistence type="predicted"/>
<dbReference type="SMART" id="SM00829">
    <property type="entry name" value="PKS_ER"/>
    <property type="match status" value="1"/>
</dbReference>
<comment type="caution">
    <text evidence="4">The sequence shown here is derived from an EMBL/GenBank/DDBJ whole genome shotgun (WGS) entry which is preliminary data.</text>
</comment>
<dbReference type="GO" id="GO:0005829">
    <property type="term" value="C:cytosol"/>
    <property type="evidence" value="ECO:0007669"/>
    <property type="project" value="TreeGrafter"/>
</dbReference>
<dbReference type="InterPro" id="IPR011032">
    <property type="entry name" value="GroES-like_sf"/>
</dbReference>
<dbReference type="Proteomes" id="UP000542889">
    <property type="component" value="Unassembled WGS sequence"/>
</dbReference>
<feature type="domain" description="Enoyl reductase (ER)" evidence="3">
    <location>
        <begin position="10"/>
        <end position="314"/>
    </location>
</feature>
<dbReference type="Gene3D" id="3.40.50.720">
    <property type="entry name" value="NAD(P)-binding Rossmann-like Domain"/>
    <property type="match status" value="1"/>
</dbReference>
<dbReference type="InterPro" id="IPR020843">
    <property type="entry name" value="ER"/>
</dbReference>
<dbReference type="SUPFAM" id="SSF51735">
    <property type="entry name" value="NAD(P)-binding Rossmann-fold domains"/>
    <property type="match status" value="1"/>
</dbReference>
<dbReference type="Pfam" id="PF08240">
    <property type="entry name" value="ADH_N"/>
    <property type="match status" value="1"/>
</dbReference>
<evidence type="ECO:0000313" key="4">
    <source>
        <dbReference type="EMBL" id="NVO87277.1"/>
    </source>
</evidence>
<dbReference type="PANTHER" id="PTHR48106:SF13">
    <property type="entry name" value="QUINONE OXIDOREDUCTASE-RELATED"/>
    <property type="match status" value="1"/>
</dbReference>
<dbReference type="GO" id="GO:0070402">
    <property type="term" value="F:NADPH binding"/>
    <property type="evidence" value="ECO:0007669"/>
    <property type="project" value="TreeGrafter"/>
</dbReference>
<dbReference type="RefSeq" id="WP_176817579.1">
    <property type="nucleotide sequence ID" value="NZ_JABXWP010000002.1"/>
</dbReference>
<evidence type="ECO:0000256" key="2">
    <source>
        <dbReference type="ARBA" id="ARBA00023002"/>
    </source>
</evidence>
<dbReference type="InterPro" id="IPR013154">
    <property type="entry name" value="ADH-like_N"/>
</dbReference>
<organism evidence="4 5">
    <name type="scientific">Lacticaseibacillus rhamnosus</name>
    <name type="common">Lactobacillus rhamnosus</name>
    <dbReference type="NCBI Taxonomy" id="47715"/>
    <lineage>
        <taxon>Bacteria</taxon>
        <taxon>Bacillati</taxon>
        <taxon>Bacillota</taxon>
        <taxon>Bacilli</taxon>
        <taxon>Lactobacillales</taxon>
        <taxon>Lactobacillaceae</taxon>
        <taxon>Lacticaseibacillus</taxon>
    </lineage>
</organism>
<dbReference type="Gene3D" id="3.90.180.10">
    <property type="entry name" value="Medium-chain alcohol dehydrogenases, catalytic domain"/>
    <property type="match status" value="1"/>
</dbReference>
<dbReference type="InterPro" id="IPR036291">
    <property type="entry name" value="NAD(P)-bd_dom_sf"/>
</dbReference>
<dbReference type="GO" id="GO:0003960">
    <property type="term" value="F:quinone reductase (NADPH) activity"/>
    <property type="evidence" value="ECO:0007669"/>
    <property type="project" value="TreeGrafter"/>
</dbReference>
<gene>
    <name evidence="4" type="ORF">HWN39_02050</name>
</gene>
<keyword evidence="1" id="KW-0521">NADP</keyword>
<dbReference type="PANTHER" id="PTHR48106">
    <property type="entry name" value="QUINONE OXIDOREDUCTASE PIG3-RELATED"/>
    <property type="match status" value="1"/>
</dbReference>
<name>A0A7Y7QDU7_LACRH</name>
<evidence type="ECO:0000313" key="5">
    <source>
        <dbReference type="Proteomes" id="UP000542889"/>
    </source>
</evidence>